<protein>
    <submittedName>
        <fullName evidence="1">Uncharacterized protein</fullName>
    </submittedName>
</protein>
<evidence type="ECO:0000313" key="2">
    <source>
        <dbReference type="Proteomes" id="UP001231518"/>
    </source>
</evidence>
<dbReference type="Proteomes" id="UP001231518">
    <property type="component" value="Chromosome 10"/>
</dbReference>
<organism evidence="1 2">
    <name type="scientific">Mythimna separata</name>
    <name type="common">Oriental armyworm</name>
    <name type="synonym">Pseudaletia separata</name>
    <dbReference type="NCBI Taxonomy" id="271217"/>
    <lineage>
        <taxon>Eukaryota</taxon>
        <taxon>Metazoa</taxon>
        <taxon>Ecdysozoa</taxon>
        <taxon>Arthropoda</taxon>
        <taxon>Hexapoda</taxon>
        <taxon>Insecta</taxon>
        <taxon>Pterygota</taxon>
        <taxon>Neoptera</taxon>
        <taxon>Endopterygota</taxon>
        <taxon>Lepidoptera</taxon>
        <taxon>Glossata</taxon>
        <taxon>Ditrysia</taxon>
        <taxon>Noctuoidea</taxon>
        <taxon>Noctuidae</taxon>
        <taxon>Noctuinae</taxon>
        <taxon>Hadenini</taxon>
        <taxon>Mythimna</taxon>
    </lineage>
</organism>
<sequence>MTLLATLGRAGLRAACSTSCHAQSLPPCPAACRAQDPPACRARAQPPRRGTRVVCCAPPPGSPPPCPPPPPSCPLTCQNARAVCDQNCVPSNEACLAHSPEELYGYQDAVAQRLERARGVRRAHYAWTVAWRAAASPAPCPCPAPYALRGERQCARATDGCTYAVLREHSAPEPARCGPGRAPPPPRCVELAPDNACRMQSQAHVDPCAHRPRVVIDIDRSCSTPAPPSGAAPPCCRQPTSAELLGTQSLACQSNRYTHTSAALLKTATPVGGGIQDVLRSKEQLKEAGARRWAARWSCACRRARRACACAWRWRAPSQPPRPPRVLF</sequence>
<name>A0AAD8DW64_MYTSE</name>
<gene>
    <name evidence="1" type="ORF">PYW07_000678</name>
</gene>
<keyword evidence="2" id="KW-1185">Reference proteome</keyword>
<proteinExistence type="predicted"/>
<dbReference type="EMBL" id="JARGEI010000009">
    <property type="protein sequence ID" value="KAJ8725980.1"/>
    <property type="molecule type" value="Genomic_DNA"/>
</dbReference>
<accession>A0AAD8DW64</accession>
<evidence type="ECO:0000313" key="1">
    <source>
        <dbReference type="EMBL" id="KAJ8725980.1"/>
    </source>
</evidence>
<comment type="caution">
    <text evidence="1">The sequence shown here is derived from an EMBL/GenBank/DDBJ whole genome shotgun (WGS) entry which is preliminary data.</text>
</comment>
<reference evidence="1" key="1">
    <citation type="submission" date="2023-03" db="EMBL/GenBank/DDBJ databases">
        <title>Chromosome-level genomes of two armyworms, Mythimna separata and Mythimna loreyi, provide insights into the biosynthesis and reception of sex pheromones.</title>
        <authorList>
            <person name="Zhao H."/>
        </authorList>
    </citation>
    <scope>NUCLEOTIDE SEQUENCE</scope>
    <source>
        <strain evidence="1">BeijingLab</strain>
        <tissue evidence="1">Pupa</tissue>
    </source>
</reference>
<dbReference type="AlphaFoldDB" id="A0AAD8DW64"/>